<sequence>MKGKYILLVLMLLLICLVFFLFLETRNKAEYTGQTNISAELHYNGNRYIEVASAGAYETDQKLGTVYDGYSPVKALDVFNLFSNKGRMYSIKGFSKNAYLGVTMSAVMETINSLYVNENVRTMPISLFNDLHLDKRKAYIMDELNYYHYAELEDFITETELTLADETDRYKVFRLKAVEEDQWLILLNKKDNKMFAYCREIEYLSEVPVRIFNNK</sequence>
<protein>
    <submittedName>
        <fullName evidence="2">Uncharacterized protein</fullName>
    </submittedName>
</protein>
<keyword evidence="1" id="KW-1133">Transmembrane helix</keyword>
<name>A0A1H8KMD1_9BACI</name>
<keyword evidence="1" id="KW-0812">Transmembrane</keyword>
<dbReference type="RefSeq" id="WP_091495685.1">
    <property type="nucleotide sequence ID" value="NZ_FODJ01000002.1"/>
</dbReference>
<dbReference type="AlphaFoldDB" id="A0A1H8KMD1"/>
<evidence type="ECO:0000313" key="2">
    <source>
        <dbReference type="EMBL" id="SEN93871.1"/>
    </source>
</evidence>
<dbReference type="Proteomes" id="UP000199300">
    <property type="component" value="Unassembled WGS sequence"/>
</dbReference>
<accession>A0A1H8KMD1</accession>
<evidence type="ECO:0000313" key="3">
    <source>
        <dbReference type="Proteomes" id="UP000199300"/>
    </source>
</evidence>
<gene>
    <name evidence="2" type="ORF">SAMN04488134_102334</name>
</gene>
<proteinExistence type="predicted"/>
<feature type="transmembrane region" description="Helical" evidence="1">
    <location>
        <begin position="6"/>
        <end position="23"/>
    </location>
</feature>
<keyword evidence="3" id="KW-1185">Reference proteome</keyword>
<dbReference type="EMBL" id="FODJ01000002">
    <property type="protein sequence ID" value="SEN93871.1"/>
    <property type="molecule type" value="Genomic_DNA"/>
</dbReference>
<reference evidence="2 3" key="1">
    <citation type="submission" date="2016-10" db="EMBL/GenBank/DDBJ databases">
        <authorList>
            <person name="de Groot N.N."/>
        </authorList>
    </citation>
    <scope>NUCLEOTIDE SEQUENCE [LARGE SCALE GENOMIC DNA]</scope>
    <source>
        <strain evidence="2 3">CGMCC 1.10434</strain>
    </source>
</reference>
<keyword evidence="1" id="KW-0472">Membrane</keyword>
<evidence type="ECO:0000256" key="1">
    <source>
        <dbReference type="SAM" id="Phobius"/>
    </source>
</evidence>
<organism evidence="2 3">
    <name type="scientific">Amphibacillus marinus</name>
    <dbReference type="NCBI Taxonomy" id="872970"/>
    <lineage>
        <taxon>Bacteria</taxon>
        <taxon>Bacillati</taxon>
        <taxon>Bacillota</taxon>
        <taxon>Bacilli</taxon>
        <taxon>Bacillales</taxon>
        <taxon>Bacillaceae</taxon>
        <taxon>Amphibacillus</taxon>
    </lineage>
</organism>